<organism evidence="4 5">
    <name type="scientific">Klebsiella michiganensis</name>
    <dbReference type="NCBI Taxonomy" id="1134687"/>
    <lineage>
        <taxon>Bacteria</taxon>
        <taxon>Pseudomonadati</taxon>
        <taxon>Pseudomonadota</taxon>
        <taxon>Gammaproteobacteria</taxon>
        <taxon>Enterobacterales</taxon>
        <taxon>Enterobacteriaceae</taxon>
        <taxon>Klebsiella/Raoultella group</taxon>
        <taxon>Klebsiella</taxon>
    </lineage>
</organism>
<keyword evidence="2" id="KW-0378">Hydrolase</keyword>
<dbReference type="InterPro" id="IPR036412">
    <property type="entry name" value="HAD-like_sf"/>
</dbReference>
<dbReference type="GO" id="GO:0046872">
    <property type="term" value="F:metal ion binding"/>
    <property type="evidence" value="ECO:0007669"/>
    <property type="project" value="UniProtKB-KW"/>
</dbReference>
<geneLocation type="plasmid" evidence="4">
    <name>unnamed3</name>
</geneLocation>
<evidence type="ECO:0000313" key="4">
    <source>
        <dbReference type="EMBL" id="QHS50142.1"/>
    </source>
</evidence>
<accession>A0A6P1V7Q8</accession>
<dbReference type="InterPro" id="IPR023214">
    <property type="entry name" value="HAD_sf"/>
</dbReference>
<protein>
    <submittedName>
        <fullName evidence="4">HAD-IB family phosphatase</fullName>
    </submittedName>
</protein>
<gene>
    <name evidence="4" type="ORF">GW952_31485</name>
</gene>
<dbReference type="Gene3D" id="3.40.50.1000">
    <property type="entry name" value="HAD superfamily/HAD-like"/>
    <property type="match status" value="1"/>
</dbReference>
<dbReference type="GO" id="GO:0016787">
    <property type="term" value="F:hydrolase activity"/>
    <property type="evidence" value="ECO:0007669"/>
    <property type="project" value="UniProtKB-KW"/>
</dbReference>
<dbReference type="Proteomes" id="UP000464389">
    <property type="component" value="Plasmid unnamed3"/>
</dbReference>
<evidence type="ECO:0000256" key="1">
    <source>
        <dbReference type="ARBA" id="ARBA00022723"/>
    </source>
</evidence>
<dbReference type="RefSeq" id="WP_162122903.1">
    <property type="nucleotide sequence ID" value="NZ_CP048111.1"/>
</dbReference>
<dbReference type="NCBIfam" id="TIGR01488">
    <property type="entry name" value="HAD-SF-IB"/>
    <property type="match status" value="1"/>
</dbReference>
<dbReference type="EMBL" id="CP048111">
    <property type="protein sequence ID" value="QHS50142.1"/>
    <property type="molecule type" value="Genomic_DNA"/>
</dbReference>
<sequence>MINSNDGFTTHLEKGNLSAAFFDLDDTLLDMHTMKSFASYLGEEGIVRPEDVIEMLNAVNTAVKEGKKREQTNEIFFKIFRGMKESEYIEFGKKWWKKADKRFNKPVFNEYLKLKESGAHVVAISGSYSCCVKAISEDIGMTAGYGSEPEIVNSVLTGKVKLPLVGERKKLQLINYLASHPELAGYTLAYGDHSSDFPMLTAVSMANFVKVKSYDSEALNYAKSKKWRVIEVTKRY</sequence>
<dbReference type="SUPFAM" id="SSF56784">
    <property type="entry name" value="HAD-like"/>
    <property type="match status" value="1"/>
</dbReference>
<evidence type="ECO:0000256" key="3">
    <source>
        <dbReference type="ARBA" id="ARBA00022842"/>
    </source>
</evidence>
<dbReference type="Pfam" id="PF12710">
    <property type="entry name" value="HAD"/>
    <property type="match status" value="1"/>
</dbReference>
<dbReference type="PANTHER" id="PTHR43344:SF13">
    <property type="entry name" value="PHOSPHATASE RV3661-RELATED"/>
    <property type="match status" value="1"/>
</dbReference>
<name>A0A6P1V7Q8_9ENTR</name>
<dbReference type="PANTHER" id="PTHR43344">
    <property type="entry name" value="PHOSPHOSERINE PHOSPHATASE"/>
    <property type="match status" value="1"/>
</dbReference>
<keyword evidence="1" id="KW-0479">Metal-binding</keyword>
<keyword evidence="4" id="KW-0614">Plasmid</keyword>
<dbReference type="Gene3D" id="1.20.1440.100">
    <property type="entry name" value="SG protein - dephosphorylation function"/>
    <property type="match status" value="1"/>
</dbReference>
<proteinExistence type="predicted"/>
<dbReference type="InterPro" id="IPR050582">
    <property type="entry name" value="HAD-like_SerB"/>
</dbReference>
<evidence type="ECO:0000256" key="2">
    <source>
        <dbReference type="ARBA" id="ARBA00022801"/>
    </source>
</evidence>
<dbReference type="AlphaFoldDB" id="A0A6P1V7Q8"/>
<keyword evidence="3" id="KW-0460">Magnesium</keyword>
<evidence type="ECO:0000313" key="5">
    <source>
        <dbReference type="Proteomes" id="UP000464389"/>
    </source>
</evidence>
<reference evidence="4 5" key="1">
    <citation type="submission" date="2020-01" db="EMBL/GenBank/DDBJ databases">
        <title>Bactrocera dorsalis gut bacteria genome.</title>
        <authorList>
            <person name="Zhang H."/>
            <person name="Cai Z."/>
        </authorList>
    </citation>
    <scope>NUCLEOTIDE SEQUENCE [LARGE SCALE GENOMIC DNA]</scope>
    <source>
        <strain evidence="4 5">BD177</strain>
        <plasmid evidence="4 5">unnamed3</plasmid>
    </source>
</reference>